<sequence>MPFRSVENVSGYPELSGKRDALRSFANGDSLQDNIRSNYKTTMHNWCWWDSFTGKLIQAQSFAFCIVIICQGFILTKFGSPVFCLLVGTGIWIPFIFVVALLHGLCTHALPTYWRIAISIITHAGTSQVTFLLVIKDIINICRIQPLSAYILDAWVAWIIIVAATLSVSVISFILFIISLRDILRILRTKTLTGDSFLIGEKFTV</sequence>
<comment type="caution">
    <text evidence="2">The sequence shown here is derived from an EMBL/GenBank/DDBJ whole genome shotgun (WGS) entry which is preliminary data.</text>
</comment>
<feature type="transmembrane region" description="Helical" evidence="1">
    <location>
        <begin position="80"/>
        <end position="102"/>
    </location>
</feature>
<evidence type="ECO:0000313" key="3">
    <source>
        <dbReference type="Proteomes" id="UP000708208"/>
    </source>
</evidence>
<protein>
    <submittedName>
        <fullName evidence="2">Uncharacterized protein</fullName>
    </submittedName>
</protein>
<keyword evidence="1" id="KW-1133">Transmembrane helix</keyword>
<feature type="transmembrane region" description="Helical" evidence="1">
    <location>
        <begin position="155"/>
        <end position="180"/>
    </location>
</feature>
<feature type="transmembrane region" description="Helical" evidence="1">
    <location>
        <begin position="114"/>
        <end position="135"/>
    </location>
</feature>
<keyword evidence="1" id="KW-0812">Transmembrane</keyword>
<evidence type="ECO:0000313" key="2">
    <source>
        <dbReference type="EMBL" id="CAG7724826.1"/>
    </source>
</evidence>
<organism evidence="2 3">
    <name type="scientific">Allacma fusca</name>
    <dbReference type="NCBI Taxonomy" id="39272"/>
    <lineage>
        <taxon>Eukaryota</taxon>
        <taxon>Metazoa</taxon>
        <taxon>Ecdysozoa</taxon>
        <taxon>Arthropoda</taxon>
        <taxon>Hexapoda</taxon>
        <taxon>Collembola</taxon>
        <taxon>Symphypleona</taxon>
        <taxon>Sminthuridae</taxon>
        <taxon>Allacma</taxon>
    </lineage>
</organism>
<gene>
    <name evidence="2" type="ORF">AFUS01_LOCUS13824</name>
</gene>
<accession>A0A8J2JRJ0</accession>
<evidence type="ECO:0000256" key="1">
    <source>
        <dbReference type="SAM" id="Phobius"/>
    </source>
</evidence>
<proteinExistence type="predicted"/>
<dbReference type="Proteomes" id="UP000708208">
    <property type="component" value="Unassembled WGS sequence"/>
</dbReference>
<keyword evidence="3" id="KW-1185">Reference proteome</keyword>
<feature type="transmembrane region" description="Helical" evidence="1">
    <location>
        <begin position="56"/>
        <end position="74"/>
    </location>
</feature>
<name>A0A8J2JRJ0_9HEXA</name>
<dbReference type="EMBL" id="CAJVCH010114392">
    <property type="protein sequence ID" value="CAG7724826.1"/>
    <property type="molecule type" value="Genomic_DNA"/>
</dbReference>
<dbReference type="AlphaFoldDB" id="A0A8J2JRJ0"/>
<reference evidence="2" key="1">
    <citation type="submission" date="2021-06" db="EMBL/GenBank/DDBJ databases">
        <authorList>
            <person name="Hodson N. C."/>
            <person name="Mongue J. A."/>
            <person name="Jaron S. K."/>
        </authorList>
    </citation>
    <scope>NUCLEOTIDE SEQUENCE</scope>
</reference>
<keyword evidence="1" id="KW-0472">Membrane</keyword>